<dbReference type="KEGG" id="bapi:BBC0122_018460"/>
<name>A0A1U9MJP6_9HYPH</name>
<protein>
    <submittedName>
        <fullName evidence="3">Filamentous hemagglutinin</fullName>
    </submittedName>
</protein>
<dbReference type="STRING" id="1686310.BBC0244_018360"/>
<dbReference type="GO" id="GO:0003824">
    <property type="term" value="F:catalytic activity"/>
    <property type="evidence" value="ECO:0007669"/>
    <property type="project" value="UniProtKB-ARBA"/>
</dbReference>
<feature type="region of interest" description="Disordered" evidence="1">
    <location>
        <begin position="2257"/>
        <end position="2284"/>
    </location>
</feature>
<feature type="domain" description="Filamentous haemagglutinin FhaB/tRNA nuclease CdiA-like TPS" evidence="2">
    <location>
        <begin position="64"/>
        <end position="186"/>
    </location>
</feature>
<reference evidence="3 4" key="1">
    <citation type="submission" date="2016-11" db="EMBL/GenBank/DDBJ databases">
        <title>Comparative genomics of Bartonella apis.</title>
        <authorList>
            <person name="Engel P."/>
        </authorList>
    </citation>
    <scope>NUCLEOTIDE SEQUENCE [LARGE SCALE GENOMIC DNA]</scope>
    <source>
        <strain evidence="3 4">BBC0122</strain>
    </source>
</reference>
<evidence type="ECO:0000313" key="4">
    <source>
        <dbReference type="Proteomes" id="UP000189632"/>
    </source>
</evidence>
<feature type="compositionally biased region" description="Polar residues" evidence="1">
    <location>
        <begin position="2417"/>
        <end position="2440"/>
    </location>
</feature>
<evidence type="ECO:0000313" key="3">
    <source>
        <dbReference type="EMBL" id="AQT47943.1"/>
    </source>
</evidence>
<feature type="compositionally biased region" description="Polar residues" evidence="1">
    <location>
        <begin position="2257"/>
        <end position="2277"/>
    </location>
</feature>
<evidence type="ECO:0000259" key="2">
    <source>
        <dbReference type="SMART" id="SM00912"/>
    </source>
</evidence>
<evidence type="ECO:0000256" key="1">
    <source>
        <dbReference type="SAM" id="MobiDB-lite"/>
    </source>
</evidence>
<dbReference type="RefSeq" id="WP_077993356.1">
    <property type="nucleotide sequence ID" value="NZ_CP015625.1"/>
</dbReference>
<sequence>MAVIGLRGKGLMATLQSFNKIGKMALAGVMSISLLMQPILVQAQGVTADPNAGANNTPTIGAAPNGVPLVDIATPNGAGLSHNKYHDFNVANPGLILNNHNGEVGTSQLGGVVPGNPNLRQSGSASVILNEVTSGNRTALEGPTEVFGRKADVIIANPNGITCNGCGFINTPRATLTTGIPQIGLDGSLAGFDVRGGDVTIGERGANLASGKGSVDIFDIVSRTVHLDGAVAGHDIGITAGTGKFDYASREMKELYDIAGKPEYAIDGSALGALQGDRIKLIATEKGVGVRMRNDMAANAGQLTLSADGKISINNASGRDGVKVASRSKTVTAKKITSKKNVEIKANEGITIETIGADGDLMVDSGAGLLSVEGDAIAGGKLGFKSGDTIKAGQVAAGGDMDIQSTNGIDVLVAIADGQADLQTANGDINAKNGIKAGGGDLTITANKGSINSATLISFNNMTLQAGQDLNVAGNIMAQGNITATIAGYAKAANYAAGVDMAATDKNGSLTLGKQGSVNIKTGTGSIKSNNIYANNDVALESGNGVDVAGTILSQQGSAAITAKAGQSKSVKFDRLMANGTARINTNDLTFNSLLSGGDIALDVATLNAGMILSGMDMEASQKSATGDIYLKNDGRLVINASNAINAKQLLSAGNMVLHAANNVTYDDLTAYGNADITSDKGVISLQNATRAAGNITLTATALDLSNNRAKIQTARTLTLNANDINVSNSQLTFGGITLNGKNGLNAQNVSLNAITKNGGSGNISLTLPSFVADEKTNIRAENDLLINTASVDNNGLIASGNDLKLNVSNTLTNHQKGLIYSGRDGYIYVDGAVNNDYGAIMSGRDLAFANRAGNGRTASIVNKAGLIQSGNNLAILTSYLRNEANVDAAWATKQEYGNRIGFNRPDKNNELTNNGTSDMRGRLFYDPKGNNGHTWGAGGCRDDCDVTWLNAGMWDSIEQTYGDLTVDGKTFKAFTWNEAGHNSKKGKVWYDFNYNAYMQQQNDVQYFTSKPTIQGMIQSKGDMTIDATTIDNSYSNIEAAGKASITADTVNNKGVTLYRTKYMYCGAGDTCYVYDAKGNKTGEAIGNGQSGYIGTEAVDSANSLIKAGGSLTMNVKNLNNTAAEGSIAGSAHFEEKPATGNPMDALNNMTAGGALFTPKVDINSPNFTTSSLSAPKPNSGGFGGTLPNQNFIYETRADFLDVGKFYGSGYYLNRIGYKPDKQIIFLGDAYFENQLIDKQMRDLVGQGLGKGSFIPGNDPIEQMKALLDAGADYAQKNGLAFGEPLSPEQVASLDTSVVLYVKQNVNGVDVFAPVLYVAAKDKASVVSSGAKIEGGSVNITTDNLTHSGLIASNSSLKLEGTDILSNGGGFAAKGDLILASTGNIKLNAATSSRNGQTVINKTQAIDAGGTAIIQADKNVDLKGVDVKAGGSLGLYGENVNVGAAKSTTNGSENVRGSNIEAGKDLQVKADKDINVEGSRVHADGQLAMSADNGNLTIQSSNSTTKTGMGTNTLQQGSEVSSGGSMSLSADKNLTIAGSKVDSGGSLGIKAGENVAIIATQEKETGSFSSNTFDSTKQVGSSVSAANNMSIESGKDVLIGASDLKAGGNVGVQAQGDISVIAMANQANSRTDGSIVQGESHSTTTVGSSITAGGNVTAIAGQDGKEHNLNIVGSDIDAGGKVGLKTTGNVNILASQDTHQSQYHTEEDGGTFGGGKHSSDKSSYGNSLNGSSIHGDEGVNIQSGGDTTVFASDITAGQMDVRSDNASKGADINIQAGGNITVAAGQDVESSSSHSKSSGFLKKTAKEKDTYDETTVASHIGATGNVNMDAGGAATIAGSNVSAGQDINIAADSVNIIGVNETHTSHEEKRATGLGVGSYGDKGDGGKPGKQGYVSIWGKTSQTKDEASTKNFGSTVEAGGNVNLTARQTDINVFGSDVKAGNDINMDAARDVNIVSVAQDSSSLEEKKASGFGIGWSTNGASQASAKIGYKNDLDRTTKDGVKNDSSNINAGNNVNINAGNNINLVGSGIRGENDVNLKATNDVNMISAMDTTNVETIQKHLWVGVGVEVSSGIAGVAQNVKNAVKGVENVKDINSGLTGFNGVAGVYGDAKGILSGADQITHPNQKGSDFGDAINLAKVGVSVGFEASKSKNTTSTSTAVTPTVSAGHSISIEAEKGDIYGQGVQIEAGYDEHGMMGDQTKEGTGDINLKAGQDIYLESAKQTDKSKNSSQSFGASAGMELGLDLGMNVTGSANAKASYEQSKGNSQMTTNVNSHVKGTGDINIESGKDTTLKGAVVEGNKVTANIGGDLNIETQLDEGRSKQNGFSIGIEANSKVLFNGQEKDKFGTAWDAMNNGNWQLDGGAATVKGSYQNAHSSYAGAQEQSGIKAGDGGFNVTVKGNTDLKGGIIDSKADSSKNSLTTGTITTSDLDIHSDSSGVTIGGGFSDPYGEMKSKNDKGELNKPSKPGVSIDMPVHSSSNDEGKISSAVAPGTITITNPDEQKQDVAGINRDTSNTLDELPAMKNAKALLDEQKAKQQSYNDLKDNVNNAIGNALTMANDATKLLPPGKFKTDSEAFWNADDGKGAQAARIIGDALLAGTDPSNALKNFLGIEGARLLAPQLDVIVGGFVENLGIKDPDLAASMTAEITKTILTEMGVSMGTDYAGRYGNDRYRANGVDIGKKPDDKAAAGNGKNRKHSVFKKALDAIFATRADTSKLQRFHHEIPSFKLFSISSHLMRFSLFDARFLSA</sequence>
<dbReference type="OrthoDB" id="2664633at2"/>
<dbReference type="Pfam" id="PF05860">
    <property type="entry name" value="TPS"/>
    <property type="match status" value="1"/>
</dbReference>
<feature type="region of interest" description="Disordered" evidence="1">
    <location>
        <begin position="2410"/>
        <end position="2486"/>
    </location>
</feature>
<feature type="compositionally biased region" description="Polar residues" evidence="1">
    <location>
        <begin position="1721"/>
        <end position="1732"/>
    </location>
</feature>
<proteinExistence type="predicted"/>
<dbReference type="InterPro" id="IPR012334">
    <property type="entry name" value="Pectin_lyas_fold"/>
</dbReference>
<dbReference type="Proteomes" id="UP000189632">
    <property type="component" value="Chromosome"/>
</dbReference>
<feature type="compositionally biased region" description="Polar residues" evidence="1">
    <location>
        <begin position="1501"/>
        <end position="1516"/>
    </location>
</feature>
<dbReference type="InterPro" id="IPR011050">
    <property type="entry name" value="Pectin_lyase_fold/virulence"/>
</dbReference>
<dbReference type="NCBIfam" id="TIGR01901">
    <property type="entry name" value="adhes_NPXG"/>
    <property type="match status" value="1"/>
</dbReference>
<accession>A0A1U9MJP6</accession>
<feature type="compositionally biased region" description="Basic and acidic residues" evidence="1">
    <location>
        <begin position="2451"/>
        <end position="2464"/>
    </location>
</feature>
<dbReference type="InterPro" id="IPR008638">
    <property type="entry name" value="FhaB/CdiA-like_TPS"/>
</dbReference>
<dbReference type="Pfam" id="PF13332">
    <property type="entry name" value="Fil_haemagg_2"/>
    <property type="match status" value="6"/>
</dbReference>
<organism evidence="3 4">
    <name type="scientific">Bartonella choladocola</name>
    <dbReference type="NCBI Taxonomy" id="2750995"/>
    <lineage>
        <taxon>Bacteria</taxon>
        <taxon>Pseudomonadati</taxon>
        <taxon>Pseudomonadota</taxon>
        <taxon>Alphaproteobacteria</taxon>
        <taxon>Hyphomicrobiales</taxon>
        <taxon>Bartonellaceae</taxon>
        <taxon>Bartonella</taxon>
    </lineage>
</organism>
<feature type="region of interest" description="Disordered" evidence="1">
    <location>
        <begin position="1501"/>
        <end position="1526"/>
    </location>
</feature>
<dbReference type="Gene3D" id="2.160.20.10">
    <property type="entry name" value="Single-stranded right-handed beta-helix, Pectin lyase-like"/>
    <property type="match status" value="1"/>
</dbReference>
<dbReference type="SMART" id="SM00912">
    <property type="entry name" value="Haemagg_act"/>
    <property type="match status" value="1"/>
</dbReference>
<dbReference type="InterPro" id="IPR008619">
    <property type="entry name" value="Filamentous_hemagglutn_rpt"/>
</dbReference>
<feature type="compositionally biased region" description="Low complexity" evidence="1">
    <location>
        <begin position="1517"/>
        <end position="1526"/>
    </location>
</feature>
<dbReference type="InterPro" id="IPR025157">
    <property type="entry name" value="Hemagglutinin_rpt"/>
</dbReference>
<keyword evidence="4" id="KW-1185">Reference proteome</keyword>
<dbReference type="SUPFAM" id="SSF51126">
    <property type="entry name" value="Pectin lyase-like"/>
    <property type="match status" value="1"/>
</dbReference>
<dbReference type="Pfam" id="PF05594">
    <property type="entry name" value="Fil_haemagg"/>
    <property type="match status" value="7"/>
</dbReference>
<gene>
    <name evidence="3" type="ORF">BBC0122_018460</name>
</gene>
<dbReference type="EMBL" id="CP015625">
    <property type="protein sequence ID" value="AQT47943.1"/>
    <property type="molecule type" value="Genomic_DNA"/>
</dbReference>
<feature type="region of interest" description="Disordered" evidence="1">
    <location>
        <begin position="1698"/>
        <end position="1741"/>
    </location>
</feature>